<protein>
    <recommendedName>
        <fullName evidence="4">MAM domain-containing protein</fullName>
    </recommendedName>
</protein>
<dbReference type="AlphaFoldDB" id="A0A7Y2H1C6"/>
<reference evidence="2 3" key="1">
    <citation type="submission" date="2020-03" db="EMBL/GenBank/DDBJ databases">
        <title>Metabolic flexibility allows generalist bacteria to become dominant in a frequently disturbed ecosystem.</title>
        <authorList>
            <person name="Chen Y.-J."/>
            <person name="Leung P.M."/>
            <person name="Bay S.K."/>
            <person name="Hugenholtz P."/>
            <person name="Kessler A.J."/>
            <person name="Shelley G."/>
            <person name="Waite D.W."/>
            <person name="Cook P.L."/>
            <person name="Greening C."/>
        </authorList>
    </citation>
    <scope>NUCLEOTIDE SEQUENCE [LARGE SCALE GENOMIC DNA]</scope>
    <source>
        <strain evidence="2">SS_bin_28</strain>
    </source>
</reference>
<accession>A0A7Y2H1C6</accession>
<dbReference type="Proteomes" id="UP000547674">
    <property type="component" value="Unassembled WGS sequence"/>
</dbReference>
<sequence>MNLRKLILCLGTVLLFTQGAVADTQSPETSPTVVHYQGRFTDPGGIALDGPVSLRFRLYTASSGGGSLWSEEHPSVNLNEGVGSVLLGSLNAFPANAFTGTERYLEIELDDETLSPRLRIAAVPYAFEAGALDGKTAADFDSAGAASSLAESLVQGDTTPPNQGTNLVHWENLTGVPEGFADGVDEGSQLPNHSELPGLLEDDHTQYLLRLQAATGDATPPNTGANLLHWDNLVGVPDDFADGRDAVFSGNLGSLTTEDIEDSTLTGIDVATRGLEGINLALGTVSGSEIALETIDGDHILDDGIRSADILDGTLRSEDFDDGSVVEASLADGAVTSAKIADGSVAPEDLSFATGDITGVFAGAGLNGGSVDGDATLSVSTGSGITITGNSVALSPSYVSGSAYDGRFISRSSPNWVPTTGAVAVSGAAFNPASNTGKFRVAAGEGYLYIDSADNSGAEDEFTSPIQLPHGGLITGLYASYWDNSGGSLEVSLWRARQDGSSVQRIASITSSEQQASWTTAFDITISQNSIDNIEFVYWLVADFPTTPQGINLRLLSARVQYTVTGPQ</sequence>
<feature type="signal peptide" evidence="1">
    <location>
        <begin position="1"/>
        <end position="22"/>
    </location>
</feature>
<evidence type="ECO:0000313" key="2">
    <source>
        <dbReference type="EMBL" id="NNF05826.1"/>
    </source>
</evidence>
<feature type="chain" id="PRO_5031256270" description="MAM domain-containing protein" evidence="1">
    <location>
        <begin position="23"/>
        <end position="568"/>
    </location>
</feature>
<comment type="caution">
    <text evidence="2">The sequence shown here is derived from an EMBL/GenBank/DDBJ whole genome shotgun (WGS) entry which is preliminary data.</text>
</comment>
<evidence type="ECO:0000313" key="3">
    <source>
        <dbReference type="Proteomes" id="UP000547674"/>
    </source>
</evidence>
<gene>
    <name evidence="2" type="ORF">HKN21_03630</name>
</gene>
<proteinExistence type="predicted"/>
<keyword evidence="1" id="KW-0732">Signal</keyword>
<organism evidence="2 3">
    <name type="scientific">Eiseniibacteriota bacterium</name>
    <dbReference type="NCBI Taxonomy" id="2212470"/>
    <lineage>
        <taxon>Bacteria</taxon>
        <taxon>Candidatus Eiseniibacteriota</taxon>
    </lineage>
</organism>
<name>A0A7Y2H1C6_UNCEI</name>
<evidence type="ECO:0008006" key="4">
    <source>
        <dbReference type="Google" id="ProtNLM"/>
    </source>
</evidence>
<evidence type="ECO:0000256" key="1">
    <source>
        <dbReference type="SAM" id="SignalP"/>
    </source>
</evidence>
<dbReference type="EMBL" id="JABDJR010000137">
    <property type="protein sequence ID" value="NNF05826.1"/>
    <property type="molecule type" value="Genomic_DNA"/>
</dbReference>